<name>A0A699HB62_TANCI</name>
<comment type="caution">
    <text evidence="2">The sequence shown here is derived from an EMBL/GenBank/DDBJ whole genome shotgun (WGS) entry which is preliminary data.</text>
</comment>
<gene>
    <name evidence="2" type="ORF">Tci_353369</name>
</gene>
<protein>
    <submittedName>
        <fullName evidence="2">Putative zinc finger, CCHC-type</fullName>
    </submittedName>
</protein>
<evidence type="ECO:0000313" key="2">
    <source>
        <dbReference type="EMBL" id="GEX81394.1"/>
    </source>
</evidence>
<feature type="region of interest" description="Disordered" evidence="1">
    <location>
        <begin position="1"/>
        <end position="43"/>
    </location>
</feature>
<dbReference type="EMBL" id="BKCJ010131832">
    <property type="protein sequence ID" value="GEX81394.1"/>
    <property type="molecule type" value="Genomic_DNA"/>
</dbReference>
<evidence type="ECO:0000256" key="1">
    <source>
        <dbReference type="SAM" id="MobiDB-lite"/>
    </source>
</evidence>
<feature type="compositionally biased region" description="Acidic residues" evidence="1">
    <location>
        <begin position="34"/>
        <end position="43"/>
    </location>
</feature>
<dbReference type="AlphaFoldDB" id="A0A699HB62"/>
<proteinExistence type="predicted"/>
<feature type="compositionally biased region" description="Acidic residues" evidence="1">
    <location>
        <begin position="13"/>
        <end position="26"/>
    </location>
</feature>
<sequence>MVEPLSPNHVFDFLEDDPALNEEEFEAEPKEDPEKEPEDAQEMDVDVEVGLDDEAKIATSAMVGTATQVPFTRRRFPGIYAPGGSSSDALVVYHPKDVVPGTMIREIDSLHENKRLKRIGICWDKQYFYSTMPPERLKRRAIERLVKNQVAEDIAKYERNRANNPENVRGTRPVNARRNKAPELHGCSYKTFLNCKPYSFNGTEGVVGLSQWLEKMKSVFEINKC</sequence>
<organism evidence="2">
    <name type="scientific">Tanacetum cinerariifolium</name>
    <name type="common">Dalmatian daisy</name>
    <name type="synonym">Chrysanthemum cinerariifolium</name>
    <dbReference type="NCBI Taxonomy" id="118510"/>
    <lineage>
        <taxon>Eukaryota</taxon>
        <taxon>Viridiplantae</taxon>
        <taxon>Streptophyta</taxon>
        <taxon>Embryophyta</taxon>
        <taxon>Tracheophyta</taxon>
        <taxon>Spermatophyta</taxon>
        <taxon>Magnoliopsida</taxon>
        <taxon>eudicotyledons</taxon>
        <taxon>Gunneridae</taxon>
        <taxon>Pentapetalae</taxon>
        <taxon>asterids</taxon>
        <taxon>campanulids</taxon>
        <taxon>Asterales</taxon>
        <taxon>Asteraceae</taxon>
        <taxon>Asteroideae</taxon>
        <taxon>Anthemideae</taxon>
        <taxon>Anthemidinae</taxon>
        <taxon>Tanacetum</taxon>
    </lineage>
</organism>
<reference evidence="2" key="1">
    <citation type="journal article" date="2019" name="Sci. Rep.">
        <title>Draft genome of Tanacetum cinerariifolium, the natural source of mosquito coil.</title>
        <authorList>
            <person name="Yamashiro T."/>
            <person name="Shiraishi A."/>
            <person name="Satake H."/>
            <person name="Nakayama K."/>
        </authorList>
    </citation>
    <scope>NUCLEOTIDE SEQUENCE</scope>
</reference>
<accession>A0A699HB62</accession>